<dbReference type="Proteomes" id="UP001224122">
    <property type="component" value="Unassembled WGS sequence"/>
</dbReference>
<dbReference type="EMBL" id="JAUSTW010000001">
    <property type="protein sequence ID" value="MDQ0197328.1"/>
    <property type="molecule type" value="Genomic_DNA"/>
</dbReference>
<feature type="chain" id="PRO_5046313817" evidence="5">
    <location>
        <begin position="20"/>
        <end position="150"/>
    </location>
</feature>
<comment type="caution">
    <text evidence="7">The sequence shown here is derived from an EMBL/GenBank/DDBJ whole genome shotgun (WGS) entry which is preliminary data.</text>
</comment>
<accession>A0ABT9XP59</accession>
<dbReference type="RefSeq" id="WP_307404098.1">
    <property type="nucleotide sequence ID" value="NZ_JAUSTW010000001.1"/>
</dbReference>
<feature type="domain" description="NlpC/P60" evidence="6">
    <location>
        <begin position="30"/>
        <end position="150"/>
    </location>
</feature>
<reference evidence="7 8" key="1">
    <citation type="submission" date="2023-07" db="EMBL/GenBank/DDBJ databases">
        <title>Genomic Encyclopedia of Type Strains, Phase IV (KMG-IV): sequencing the most valuable type-strain genomes for metagenomic binning, comparative biology and taxonomic classification.</title>
        <authorList>
            <person name="Goeker M."/>
        </authorList>
    </citation>
    <scope>NUCLEOTIDE SEQUENCE [LARGE SCALE GENOMIC DNA]</scope>
    <source>
        <strain evidence="7 8">DSM 27594</strain>
    </source>
</reference>
<evidence type="ECO:0000313" key="7">
    <source>
        <dbReference type="EMBL" id="MDQ0197328.1"/>
    </source>
</evidence>
<dbReference type="PROSITE" id="PS51935">
    <property type="entry name" value="NLPC_P60"/>
    <property type="match status" value="1"/>
</dbReference>
<evidence type="ECO:0000256" key="3">
    <source>
        <dbReference type="ARBA" id="ARBA00022801"/>
    </source>
</evidence>
<keyword evidence="4" id="KW-0788">Thiol protease</keyword>
<keyword evidence="2" id="KW-0645">Protease</keyword>
<dbReference type="InterPro" id="IPR051202">
    <property type="entry name" value="Peptidase_C40"/>
</dbReference>
<protein>
    <submittedName>
        <fullName evidence="7">Cell wall-associated NlpC family hydrolase</fullName>
    </submittedName>
</protein>
<dbReference type="GO" id="GO:0016787">
    <property type="term" value="F:hydrolase activity"/>
    <property type="evidence" value="ECO:0007669"/>
    <property type="project" value="UniProtKB-KW"/>
</dbReference>
<dbReference type="InterPro" id="IPR038765">
    <property type="entry name" value="Papain-like_cys_pep_sf"/>
</dbReference>
<dbReference type="InterPro" id="IPR000064">
    <property type="entry name" value="NLP_P60_dom"/>
</dbReference>
<evidence type="ECO:0000256" key="2">
    <source>
        <dbReference type="ARBA" id="ARBA00022670"/>
    </source>
</evidence>
<dbReference type="PANTHER" id="PTHR47053:SF1">
    <property type="entry name" value="MUREIN DD-ENDOPEPTIDASE MEPH-RELATED"/>
    <property type="match status" value="1"/>
</dbReference>
<dbReference type="Pfam" id="PF00877">
    <property type="entry name" value="NLPC_P60"/>
    <property type="match status" value="1"/>
</dbReference>
<dbReference type="Gene3D" id="3.90.1720.10">
    <property type="entry name" value="endopeptidase domain like (from Nostoc punctiforme)"/>
    <property type="match status" value="1"/>
</dbReference>
<keyword evidence="5" id="KW-0732">Signal</keyword>
<dbReference type="SUPFAM" id="SSF54001">
    <property type="entry name" value="Cysteine proteinases"/>
    <property type="match status" value="1"/>
</dbReference>
<evidence type="ECO:0000259" key="6">
    <source>
        <dbReference type="PROSITE" id="PS51935"/>
    </source>
</evidence>
<proteinExistence type="inferred from homology"/>
<comment type="similarity">
    <text evidence="1">Belongs to the peptidase C40 family.</text>
</comment>
<sequence>MLKKFIVALTILASLSSLFTTMGDKAEAAYNYQAKAISVAKAHLGVPYRWGGITPQGFDCSGLVKYSYGKAGKALPRTAAQMFYTKGYRVYSLHAGDLMFFAPNKASKPTHVAIYIGAGKMIMASSSKGVMITYTNNKYWKPRYIGAKRI</sequence>
<keyword evidence="8" id="KW-1185">Reference proteome</keyword>
<organism evidence="7 8">
    <name type="scientific">Neobacillus ginsengisoli</name>
    <dbReference type="NCBI Taxonomy" id="904295"/>
    <lineage>
        <taxon>Bacteria</taxon>
        <taxon>Bacillati</taxon>
        <taxon>Bacillota</taxon>
        <taxon>Bacilli</taxon>
        <taxon>Bacillales</taxon>
        <taxon>Bacillaceae</taxon>
        <taxon>Neobacillus</taxon>
    </lineage>
</organism>
<gene>
    <name evidence="7" type="ORF">J2S10_000433</name>
</gene>
<evidence type="ECO:0000256" key="5">
    <source>
        <dbReference type="SAM" id="SignalP"/>
    </source>
</evidence>
<evidence type="ECO:0000256" key="1">
    <source>
        <dbReference type="ARBA" id="ARBA00007074"/>
    </source>
</evidence>
<dbReference type="PANTHER" id="PTHR47053">
    <property type="entry name" value="MUREIN DD-ENDOPEPTIDASE MEPH-RELATED"/>
    <property type="match status" value="1"/>
</dbReference>
<evidence type="ECO:0000313" key="8">
    <source>
        <dbReference type="Proteomes" id="UP001224122"/>
    </source>
</evidence>
<name>A0ABT9XP59_9BACI</name>
<feature type="signal peptide" evidence="5">
    <location>
        <begin position="1"/>
        <end position="19"/>
    </location>
</feature>
<keyword evidence="3 7" id="KW-0378">Hydrolase</keyword>
<evidence type="ECO:0000256" key="4">
    <source>
        <dbReference type="ARBA" id="ARBA00022807"/>
    </source>
</evidence>